<evidence type="ECO:0000256" key="1">
    <source>
        <dbReference type="SAM" id="MobiDB-lite"/>
    </source>
</evidence>
<dbReference type="EMBL" id="WBJX01000001">
    <property type="protein sequence ID" value="KAB1639868.1"/>
    <property type="molecule type" value="Genomic_DNA"/>
</dbReference>
<name>A0A7J5B6P6_9MICO</name>
<evidence type="ECO:0000313" key="3">
    <source>
        <dbReference type="Proteomes" id="UP000490386"/>
    </source>
</evidence>
<dbReference type="AlphaFoldDB" id="A0A7J5B6P6"/>
<sequence length="67" mass="7195">MTLDVDGRDLLGPCLRAAQRPPEARSGWQLGNEHDGPARRQRAPPEVEKVDAVLGEQVGLDGLPVLA</sequence>
<comment type="caution">
    <text evidence="2">The sequence shown here is derived from an EMBL/GenBank/DDBJ whole genome shotgun (WGS) entry which is preliminary data.</text>
</comment>
<organism evidence="2 3">
    <name type="scientific">Pseudoclavibacter terrae</name>
    <dbReference type="NCBI Taxonomy" id="1530195"/>
    <lineage>
        <taxon>Bacteria</taxon>
        <taxon>Bacillati</taxon>
        <taxon>Actinomycetota</taxon>
        <taxon>Actinomycetes</taxon>
        <taxon>Micrococcales</taxon>
        <taxon>Microbacteriaceae</taxon>
        <taxon>Pseudoclavibacter</taxon>
    </lineage>
</organism>
<feature type="region of interest" description="Disordered" evidence="1">
    <location>
        <begin position="18"/>
        <end position="44"/>
    </location>
</feature>
<gene>
    <name evidence="2" type="ORF">F8O03_06045</name>
</gene>
<proteinExistence type="predicted"/>
<dbReference type="Proteomes" id="UP000490386">
    <property type="component" value="Unassembled WGS sequence"/>
</dbReference>
<dbReference type="RefSeq" id="WP_151423009.1">
    <property type="nucleotide sequence ID" value="NZ_WBJX01000001.1"/>
</dbReference>
<reference evidence="2 3" key="1">
    <citation type="submission" date="2019-09" db="EMBL/GenBank/DDBJ databases">
        <title>Phylogeny of genus Pseudoclavibacter and closely related genus.</title>
        <authorList>
            <person name="Li Y."/>
        </authorList>
    </citation>
    <scope>NUCLEOTIDE SEQUENCE [LARGE SCALE GENOMIC DNA]</scope>
    <source>
        <strain evidence="2 3">THG-MD12</strain>
    </source>
</reference>
<evidence type="ECO:0000313" key="2">
    <source>
        <dbReference type="EMBL" id="KAB1639868.1"/>
    </source>
</evidence>
<protein>
    <submittedName>
        <fullName evidence="2">Uncharacterized protein</fullName>
    </submittedName>
</protein>
<accession>A0A7J5B6P6</accession>
<feature type="compositionally biased region" description="Basic and acidic residues" evidence="1">
    <location>
        <begin position="32"/>
        <end position="44"/>
    </location>
</feature>
<keyword evidence="3" id="KW-1185">Reference proteome</keyword>